<dbReference type="RefSeq" id="WP_114430301.1">
    <property type="nucleotide sequence ID" value="NZ_QPJM01000006.1"/>
</dbReference>
<name>A0A368YUY3_9HYPH</name>
<comment type="caution">
    <text evidence="2">The sequence shown here is derived from an EMBL/GenBank/DDBJ whole genome shotgun (WGS) entry which is preliminary data.</text>
</comment>
<reference evidence="2 3" key="1">
    <citation type="submission" date="2018-07" db="EMBL/GenBank/DDBJ databases">
        <title>Genomic Encyclopedia of Type Strains, Phase III (KMG-III): the genomes of soil and plant-associated and newly described type strains.</title>
        <authorList>
            <person name="Whitman W."/>
        </authorList>
    </citation>
    <scope>NUCLEOTIDE SEQUENCE [LARGE SCALE GENOMIC DNA]</scope>
    <source>
        <strain evidence="2 3">31-25a</strain>
    </source>
</reference>
<evidence type="ECO:0000256" key="1">
    <source>
        <dbReference type="SAM" id="Phobius"/>
    </source>
</evidence>
<evidence type="ECO:0000313" key="2">
    <source>
        <dbReference type="EMBL" id="RCW83086.1"/>
    </source>
</evidence>
<dbReference type="AlphaFoldDB" id="A0A368YUY3"/>
<sequence length="79" mass="9082">MNKDSNHPWFRPLWRRVAVVAFCIAWSIFEFATGTPFWGMIVLAFAAYGIWQFFIVFDASEPVKPPETVKPEDAGTDKE</sequence>
<proteinExistence type="predicted"/>
<feature type="transmembrane region" description="Helical" evidence="1">
    <location>
        <begin position="12"/>
        <end position="29"/>
    </location>
</feature>
<keyword evidence="1" id="KW-1133">Transmembrane helix</keyword>
<evidence type="ECO:0008006" key="4">
    <source>
        <dbReference type="Google" id="ProtNLM"/>
    </source>
</evidence>
<protein>
    <recommendedName>
        <fullName evidence="4">DUF3329 domain-containing protein</fullName>
    </recommendedName>
</protein>
<organism evidence="2 3">
    <name type="scientific">Phyllobacterium bourgognense</name>
    <dbReference type="NCBI Taxonomy" id="314236"/>
    <lineage>
        <taxon>Bacteria</taxon>
        <taxon>Pseudomonadati</taxon>
        <taxon>Pseudomonadota</taxon>
        <taxon>Alphaproteobacteria</taxon>
        <taxon>Hyphomicrobiales</taxon>
        <taxon>Phyllobacteriaceae</taxon>
        <taxon>Phyllobacterium</taxon>
    </lineage>
</organism>
<dbReference type="Proteomes" id="UP000253324">
    <property type="component" value="Unassembled WGS sequence"/>
</dbReference>
<evidence type="ECO:0000313" key="3">
    <source>
        <dbReference type="Proteomes" id="UP000253324"/>
    </source>
</evidence>
<keyword evidence="1" id="KW-0812">Transmembrane</keyword>
<keyword evidence="1" id="KW-0472">Membrane</keyword>
<dbReference type="EMBL" id="QPJM01000006">
    <property type="protein sequence ID" value="RCW83086.1"/>
    <property type="molecule type" value="Genomic_DNA"/>
</dbReference>
<feature type="transmembrane region" description="Helical" evidence="1">
    <location>
        <begin position="35"/>
        <end position="57"/>
    </location>
</feature>
<gene>
    <name evidence="2" type="ORF">C7476_106119</name>
</gene>
<keyword evidence="3" id="KW-1185">Reference proteome</keyword>
<accession>A0A368YUY3</accession>
<dbReference type="OrthoDB" id="7362327at2"/>